<feature type="transmembrane region" description="Helical" evidence="5">
    <location>
        <begin position="226"/>
        <end position="249"/>
    </location>
</feature>
<feature type="transmembrane region" description="Helical" evidence="5">
    <location>
        <begin position="308"/>
        <end position="329"/>
    </location>
</feature>
<evidence type="ECO:0000256" key="2">
    <source>
        <dbReference type="ARBA" id="ARBA00022692"/>
    </source>
</evidence>
<keyword evidence="3 5" id="KW-1133">Transmembrane helix</keyword>
<evidence type="ECO:0000256" key="4">
    <source>
        <dbReference type="ARBA" id="ARBA00023136"/>
    </source>
</evidence>
<protein>
    <recommendedName>
        <fullName evidence="6">ABC-2 type transporter transmembrane domain-containing protein</fullName>
    </recommendedName>
</protein>
<dbReference type="EMBL" id="DPVV01000481">
    <property type="protein sequence ID" value="HCL03596.1"/>
    <property type="molecule type" value="Genomic_DNA"/>
</dbReference>
<keyword evidence="4 5" id="KW-0472">Membrane</keyword>
<dbReference type="Proteomes" id="UP000262969">
    <property type="component" value="Unassembled WGS sequence"/>
</dbReference>
<keyword evidence="2 5" id="KW-0812">Transmembrane</keyword>
<dbReference type="AlphaFoldDB" id="A0A3D2X9D4"/>
<evidence type="ECO:0000256" key="1">
    <source>
        <dbReference type="ARBA" id="ARBA00004141"/>
    </source>
</evidence>
<evidence type="ECO:0000313" key="7">
    <source>
        <dbReference type="EMBL" id="HCL03596.1"/>
    </source>
</evidence>
<evidence type="ECO:0000256" key="5">
    <source>
        <dbReference type="SAM" id="Phobius"/>
    </source>
</evidence>
<proteinExistence type="predicted"/>
<evidence type="ECO:0000256" key="3">
    <source>
        <dbReference type="ARBA" id="ARBA00022989"/>
    </source>
</evidence>
<reference evidence="7 8" key="1">
    <citation type="journal article" date="2018" name="Nat. Biotechnol.">
        <title>A standardized bacterial taxonomy based on genome phylogeny substantially revises the tree of life.</title>
        <authorList>
            <person name="Parks D.H."/>
            <person name="Chuvochina M."/>
            <person name="Waite D.W."/>
            <person name="Rinke C."/>
            <person name="Skarshewski A."/>
            <person name="Chaumeil P.A."/>
            <person name="Hugenholtz P."/>
        </authorList>
    </citation>
    <scope>NUCLEOTIDE SEQUENCE [LARGE SCALE GENOMIC DNA]</scope>
    <source>
        <strain evidence="7">UBA11728</strain>
    </source>
</reference>
<name>A0A3D2X9D4_9FIRM</name>
<feature type="domain" description="ABC-2 type transporter transmembrane" evidence="6">
    <location>
        <begin position="19"/>
        <end position="409"/>
    </location>
</feature>
<feature type="transmembrane region" description="Helical" evidence="5">
    <location>
        <begin position="390"/>
        <end position="413"/>
    </location>
</feature>
<evidence type="ECO:0000313" key="8">
    <source>
        <dbReference type="Proteomes" id="UP000262969"/>
    </source>
</evidence>
<dbReference type="GO" id="GO:0016020">
    <property type="term" value="C:membrane"/>
    <property type="evidence" value="ECO:0007669"/>
    <property type="project" value="UniProtKB-SubCell"/>
</dbReference>
<comment type="subcellular location">
    <subcellularLocation>
        <location evidence="1">Membrane</location>
        <topology evidence="1">Multi-pass membrane protein</topology>
    </subcellularLocation>
</comment>
<comment type="caution">
    <text evidence="7">The sequence shown here is derived from an EMBL/GenBank/DDBJ whole genome shotgun (WGS) entry which is preliminary data.</text>
</comment>
<dbReference type="Pfam" id="PF12698">
    <property type="entry name" value="ABC2_membrane_3"/>
    <property type="match status" value="1"/>
</dbReference>
<sequence>MTGFFTMFKSNAKLLLRNKGFLCCILFLPLLTLLWLAIPLEYPIESEGDNIIEVEEGERILLPMVGLELSIKVYDASVSKSSQYLLEGLLDTGSYSIYREKVTGKTITQIKEEAITTANRSNLGIQLYLPEDFEECILNGEFKEAILVLKSNEDERIPLLYENLNRLIGGMVDISHIEPSANKDSIRSYHELLKERDGNIESRVETVSTKNSRVITAKERHQKENFGYTISFLSLSSLLIGVFITGIFLKEKEYQVLRRITLTKTKIAGYGLSKIILIIPTTILQTGIYLFGLNTFVKAEIGVSNSEFALMAFGIGITFQLLSITLGTLFDNILTVNYVAFFVWVFTSTLSGLYFPVEKASTMIKTLSYLMPQSWCIRFFDGIKGENTGIYAMFILIMLAFCIVFLSIGTLGLKITEKE</sequence>
<dbReference type="InterPro" id="IPR051328">
    <property type="entry name" value="T7SS_ABC-Transporter"/>
</dbReference>
<organism evidence="7 8">
    <name type="scientific">Lachnoclostridium phytofermentans</name>
    <dbReference type="NCBI Taxonomy" id="66219"/>
    <lineage>
        <taxon>Bacteria</taxon>
        <taxon>Bacillati</taxon>
        <taxon>Bacillota</taxon>
        <taxon>Clostridia</taxon>
        <taxon>Lachnospirales</taxon>
        <taxon>Lachnospiraceae</taxon>
    </lineage>
</organism>
<dbReference type="InterPro" id="IPR013525">
    <property type="entry name" value="ABC2_TM"/>
</dbReference>
<gene>
    <name evidence="7" type="ORF">DHW61_14510</name>
</gene>
<evidence type="ECO:0000259" key="6">
    <source>
        <dbReference type="Pfam" id="PF12698"/>
    </source>
</evidence>
<feature type="transmembrane region" description="Helical" evidence="5">
    <location>
        <begin position="336"/>
        <end position="357"/>
    </location>
</feature>
<accession>A0A3D2X9D4</accession>
<dbReference type="PANTHER" id="PTHR43077">
    <property type="entry name" value="TRANSPORT PERMEASE YVFS-RELATED"/>
    <property type="match status" value="1"/>
</dbReference>
<dbReference type="PANTHER" id="PTHR43077:SF10">
    <property type="entry name" value="TRANSPORT PERMEASE PROTEIN"/>
    <property type="match status" value="1"/>
</dbReference>
<dbReference type="GO" id="GO:0140359">
    <property type="term" value="F:ABC-type transporter activity"/>
    <property type="evidence" value="ECO:0007669"/>
    <property type="project" value="InterPro"/>
</dbReference>
<feature type="transmembrane region" description="Helical" evidence="5">
    <location>
        <begin position="270"/>
        <end position="288"/>
    </location>
</feature>